<sequence length="220" mass="24759">MVKQGHYARVSRQKKQRQLKQRHQAHADRTIAVDALAEFLQVRYHLTRGKQQRPVVRKTMQQFTAQWFQQAQATPSPWDVTALTTQTLQQFNRQLPWQGYAIIDAQIVDFQQFLMKEVPAVPVAQSLSLKTTLTASSWQRLLTTQLAVNALLGLFGDQLAQVTTDQVDQLRVGLRTTTGALDWAKAASLLTPVTVVPEKADAASQTWLAQLNKLAPADFD</sequence>
<reference evidence="2 3" key="1">
    <citation type="submission" date="2024-09" db="EMBL/GenBank/DDBJ databases">
        <authorList>
            <person name="Sun Q."/>
            <person name="Mori K."/>
        </authorList>
    </citation>
    <scope>NUCLEOTIDE SEQUENCE [LARGE SCALE GENOMIC DNA]</scope>
    <source>
        <strain evidence="2 3">TBRC 4576</strain>
    </source>
</reference>
<evidence type="ECO:0000256" key="1">
    <source>
        <dbReference type="SAM" id="MobiDB-lite"/>
    </source>
</evidence>
<evidence type="ECO:0008006" key="4">
    <source>
        <dbReference type="Google" id="ProtNLM"/>
    </source>
</evidence>
<proteinExistence type="predicted"/>
<dbReference type="EMBL" id="JBHLZY010000009">
    <property type="protein sequence ID" value="MFB9769177.1"/>
    <property type="molecule type" value="Genomic_DNA"/>
</dbReference>
<dbReference type="RefSeq" id="WP_137642349.1">
    <property type="nucleotide sequence ID" value="NZ_BJEA01000008.1"/>
</dbReference>
<comment type="caution">
    <text evidence="2">The sequence shown here is derived from an EMBL/GenBank/DDBJ whole genome shotgun (WGS) entry which is preliminary data.</text>
</comment>
<keyword evidence="3" id="KW-1185">Reference proteome</keyword>
<accession>A0ABV5WSR9</accession>
<name>A0ABV5WSR9_9LACO</name>
<protein>
    <recommendedName>
        <fullName evidence="4">Integrase</fullName>
    </recommendedName>
</protein>
<feature type="compositionally biased region" description="Basic residues" evidence="1">
    <location>
        <begin position="9"/>
        <end position="24"/>
    </location>
</feature>
<gene>
    <name evidence="2" type="ORF">ACFFLI_04705</name>
</gene>
<feature type="region of interest" description="Disordered" evidence="1">
    <location>
        <begin position="1"/>
        <end position="26"/>
    </location>
</feature>
<dbReference type="Proteomes" id="UP001589691">
    <property type="component" value="Unassembled WGS sequence"/>
</dbReference>
<organism evidence="2 3">
    <name type="scientific">Lactiplantibacillus modestisalitolerans</name>
    <dbReference type="NCBI Taxonomy" id="1457219"/>
    <lineage>
        <taxon>Bacteria</taxon>
        <taxon>Bacillati</taxon>
        <taxon>Bacillota</taxon>
        <taxon>Bacilli</taxon>
        <taxon>Lactobacillales</taxon>
        <taxon>Lactobacillaceae</taxon>
        <taxon>Lactiplantibacillus</taxon>
    </lineage>
</organism>
<evidence type="ECO:0000313" key="3">
    <source>
        <dbReference type="Proteomes" id="UP001589691"/>
    </source>
</evidence>
<evidence type="ECO:0000313" key="2">
    <source>
        <dbReference type="EMBL" id="MFB9769177.1"/>
    </source>
</evidence>